<dbReference type="EMBL" id="SRLO01000044">
    <property type="protein sequence ID" value="TNN81830.1"/>
    <property type="molecule type" value="Genomic_DNA"/>
</dbReference>
<reference evidence="1 2" key="1">
    <citation type="submission" date="2019-03" db="EMBL/GenBank/DDBJ databases">
        <title>First draft genome of Liparis tanakae, snailfish: a comprehensive survey of snailfish specific genes.</title>
        <authorList>
            <person name="Kim W."/>
            <person name="Song I."/>
            <person name="Jeong J.-H."/>
            <person name="Kim D."/>
            <person name="Kim S."/>
            <person name="Ryu S."/>
            <person name="Song J.Y."/>
            <person name="Lee S.K."/>
        </authorList>
    </citation>
    <scope>NUCLEOTIDE SEQUENCE [LARGE SCALE GENOMIC DNA]</scope>
    <source>
        <tissue evidence="1">Muscle</tissue>
    </source>
</reference>
<protein>
    <submittedName>
        <fullName evidence="1">Uncharacterized protein</fullName>
    </submittedName>
</protein>
<organism evidence="1 2">
    <name type="scientific">Liparis tanakae</name>
    <name type="common">Tanaka's snailfish</name>
    <dbReference type="NCBI Taxonomy" id="230148"/>
    <lineage>
        <taxon>Eukaryota</taxon>
        <taxon>Metazoa</taxon>
        <taxon>Chordata</taxon>
        <taxon>Craniata</taxon>
        <taxon>Vertebrata</taxon>
        <taxon>Euteleostomi</taxon>
        <taxon>Actinopterygii</taxon>
        <taxon>Neopterygii</taxon>
        <taxon>Teleostei</taxon>
        <taxon>Neoteleostei</taxon>
        <taxon>Acanthomorphata</taxon>
        <taxon>Eupercaria</taxon>
        <taxon>Perciformes</taxon>
        <taxon>Cottioidei</taxon>
        <taxon>Cottales</taxon>
        <taxon>Liparidae</taxon>
        <taxon>Liparis</taxon>
    </lineage>
</organism>
<keyword evidence="2" id="KW-1185">Reference proteome</keyword>
<gene>
    <name evidence="1" type="ORF">EYF80_007959</name>
</gene>
<comment type="caution">
    <text evidence="1">The sequence shown here is derived from an EMBL/GenBank/DDBJ whole genome shotgun (WGS) entry which is preliminary data.</text>
</comment>
<evidence type="ECO:0000313" key="2">
    <source>
        <dbReference type="Proteomes" id="UP000314294"/>
    </source>
</evidence>
<proteinExistence type="predicted"/>
<dbReference type="AlphaFoldDB" id="A0A4Z2IV27"/>
<dbReference type="Proteomes" id="UP000314294">
    <property type="component" value="Unassembled WGS sequence"/>
</dbReference>
<name>A0A4Z2IV27_9TELE</name>
<accession>A0A4Z2IV27</accession>
<evidence type="ECO:0000313" key="1">
    <source>
        <dbReference type="EMBL" id="TNN81830.1"/>
    </source>
</evidence>
<sequence length="72" mass="7772">MKTGEEGAPCDLFLLGSPMLFGGRLRGTVPKEALRRTVGLARGWSVELRDSFLLKEPTGLEPSLIGADIKTD</sequence>